<evidence type="ECO:0000313" key="3">
    <source>
        <dbReference type="Proteomes" id="UP000011531"/>
    </source>
</evidence>
<feature type="transmembrane region" description="Helical" evidence="1">
    <location>
        <begin position="36"/>
        <end position="54"/>
    </location>
</feature>
<keyword evidence="1" id="KW-1133">Transmembrane helix</keyword>
<keyword evidence="1" id="KW-0812">Transmembrane</keyword>
<keyword evidence="1" id="KW-0472">Membrane</keyword>
<name>L9X4E5_9EURY</name>
<organism evidence="2 3">
    <name type="scientific">Natronococcus jeotgali DSM 18795</name>
    <dbReference type="NCBI Taxonomy" id="1227498"/>
    <lineage>
        <taxon>Archaea</taxon>
        <taxon>Methanobacteriati</taxon>
        <taxon>Methanobacteriota</taxon>
        <taxon>Stenosarchaea group</taxon>
        <taxon>Halobacteria</taxon>
        <taxon>Halobacteriales</taxon>
        <taxon>Natrialbaceae</taxon>
        <taxon>Natronococcus</taxon>
    </lineage>
</organism>
<dbReference type="STRING" id="1227498.C492_14456"/>
<keyword evidence="3" id="KW-1185">Reference proteome</keyword>
<evidence type="ECO:0000256" key="1">
    <source>
        <dbReference type="SAM" id="Phobius"/>
    </source>
</evidence>
<dbReference type="AlphaFoldDB" id="L9X4E5"/>
<feature type="transmembrane region" description="Helical" evidence="1">
    <location>
        <begin position="12"/>
        <end position="30"/>
    </location>
</feature>
<proteinExistence type="predicted"/>
<accession>L9X4E5</accession>
<dbReference type="RefSeq" id="WP_008424656.1">
    <property type="nucleotide sequence ID" value="NZ_AOIA01000124.1"/>
</dbReference>
<reference evidence="2 3" key="1">
    <citation type="journal article" date="2014" name="PLoS Genet.">
        <title>Phylogenetically driven sequencing of extremely halophilic archaea reveals strategies for static and dynamic osmo-response.</title>
        <authorList>
            <person name="Becker E.A."/>
            <person name="Seitzer P.M."/>
            <person name="Tritt A."/>
            <person name="Larsen D."/>
            <person name="Krusor M."/>
            <person name="Yao A.I."/>
            <person name="Wu D."/>
            <person name="Madern D."/>
            <person name="Eisen J.A."/>
            <person name="Darling A.E."/>
            <person name="Facciotti M.T."/>
        </authorList>
    </citation>
    <scope>NUCLEOTIDE SEQUENCE [LARGE SCALE GENOMIC DNA]</scope>
    <source>
        <strain evidence="2 3">DSM 18795</strain>
    </source>
</reference>
<dbReference type="EMBL" id="AOIA01000124">
    <property type="protein sequence ID" value="ELY56560.1"/>
    <property type="molecule type" value="Genomic_DNA"/>
</dbReference>
<protein>
    <submittedName>
        <fullName evidence="2">Uncharacterized protein</fullName>
    </submittedName>
</protein>
<comment type="caution">
    <text evidence="2">The sequence shown here is derived from an EMBL/GenBank/DDBJ whole genome shotgun (WGS) entry which is preliminary data.</text>
</comment>
<dbReference type="OrthoDB" id="167440at2157"/>
<gene>
    <name evidence="2" type="ORF">C492_14456</name>
</gene>
<sequence length="62" mass="6582">MTDARTRRKDRLTAALIAVSLVALAVVSLVGSPTLWVGWAVLTVVASGAAMVRFNRGRENAD</sequence>
<dbReference type="Proteomes" id="UP000011531">
    <property type="component" value="Unassembled WGS sequence"/>
</dbReference>
<evidence type="ECO:0000313" key="2">
    <source>
        <dbReference type="EMBL" id="ELY56560.1"/>
    </source>
</evidence>